<keyword evidence="7 14" id="KW-0812">Transmembrane</keyword>
<evidence type="ECO:0000256" key="7">
    <source>
        <dbReference type="ARBA" id="ARBA00022692"/>
    </source>
</evidence>
<dbReference type="InterPro" id="IPR003661">
    <property type="entry name" value="HisK_dim/P_dom"/>
</dbReference>
<keyword evidence="18" id="KW-1185">Reference proteome</keyword>
<evidence type="ECO:0000313" key="17">
    <source>
        <dbReference type="EMBL" id="CAH0536514.1"/>
    </source>
</evidence>
<dbReference type="CDD" id="cd06225">
    <property type="entry name" value="HAMP"/>
    <property type="match status" value="1"/>
</dbReference>
<keyword evidence="8" id="KW-0547">Nucleotide-binding</keyword>
<evidence type="ECO:0000256" key="3">
    <source>
        <dbReference type="ARBA" id="ARBA00012438"/>
    </source>
</evidence>
<dbReference type="Pfam" id="PF00512">
    <property type="entry name" value="HisKA"/>
    <property type="match status" value="1"/>
</dbReference>
<dbReference type="InterPro" id="IPR003594">
    <property type="entry name" value="HATPase_dom"/>
</dbReference>
<keyword evidence="13 14" id="KW-0472">Membrane</keyword>
<dbReference type="Gene3D" id="1.10.287.130">
    <property type="match status" value="1"/>
</dbReference>
<dbReference type="Pfam" id="PF02518">
    <property type="entry name" value="HATPase_c"/>
    <property type="match status" value="1"/>
</dbReference>
<name>A0ABN8DY10_9VIBR</name>
<keyword evidence="4" id="KW-1003">Cell membrane</keyword>
<keyword evidence="6 17" id="KW-0808">Transferase</keyword>
<dbReference type="GO" id="GO:0004673">
    <property type="term" value="F:protein histidine kinase activity"/>
    <property type="evidence" value="ECO:0007669"/>
    <property type="project" value="UniProtKB-EC"/>
</dbReference>
<dbReference type="Gene3D" id="3.30.565.10">
    <property type="entry name" value="Histidine kinase-like ATPase, C-terminal domain"/>
    <property type="match status" value="1"/>
</dbReference>
<dbReference type="Gene3D" id="6.10.340.10">
    <property type="match status" value="1"/>
</dbReference>
<evidence type="ECO:0000256" key="5">
    <source>
        <dbReference type="ARBA" id="ARBA00022553"/>
    </source>
</evidence>
<dbReference type="EMBL" id="CAKLDM010000001">
    <property type="protein sequence ID" value="CAH0536514.1"/>
    <property type="molecule type" value="Genomic_DNA"/>
</dbReference>
<protein>
    <recommendedName>
        <fullName evidence="3">histidine kinase</fullName>
        <ecNumber evidence="3">2.7.13.3</ecNumber>
    </recommendedName>
</protein>
<keyword evidence="11 14" id="KW-1133">Transmembrane helix</keyword>
<dbReference type="SUPFAM" id="SSF55874">
    <property type="entry name" value="ATPase domain of HSP90 chaperone/DNA topoisomerase II/histidine kinase"/>
    <property type="match status" value="1"/>
</dbReference>
<accession>A0ABN8DY10</accession>
<keyword evidence="5" id="KW-0597">Phosphoprotein</keyword>
<dbReference type="PROSITE" id="PS50109">
    <property type="entry name" value="HIS_KIN"/>
    <property type="match status" value="1"/>
</dbReference>
<evidence type="ECO:0000256" key="6">
    <source>
        <dbReference type="ARBA" id="ARBA00022679"/>
    </source>
</evidence>
<evidence type="ECO:0000313" key="18">
    <source>
        <dbReference type="Proteomes" id="UP000838748"/>
    </source>
</evidence>
<dbReference type="PANTHER" id="PTHR45528">
    <property type="entry name" value="SENSOR HISTIDINE KINASE CPXA"/>
    <property type="match status" value="1"/>
</dbReference>
<dbReference type="PANTHER" id="PTHR45528:SF1">
    <property type="entry name" value="SENSOR HISTIDINE KINASE CPXA"/>
    <property type="match status" value="1"/>
</dbReference>
<dbReference type="InterPro" id="IPR036890">
    <property type="entry name" value="HATPase_C_sf"/>
</dbReference>
<comment type="catalytic activity">
    <reaction evidence="1">
        <text>ATP + protein L-histidine = ADP + protein N-phospho-L-histidine.</text>
        <dbReference type="EC" id="2.7.13.3"/>
    </reaction>
</comment>
<dbReference type="SUPFAM" id="SSF47384">
    <property type="entry name" value="Homodimeric domain of signal transducing histidine kinase"/>
    <property type="match status" value="1"/>
</dbReference>
<evidence type="ECO:0000256" key="8">
    <source>
        <dbReference type="ARBA" id="ARBA00022741"/>
    </source>
</evidence>
<gene>
    <name evidence="17" type="primary">baeS</name>
    <name evidence="17" type="ORF">VMF7928_00461</name>
</gene>
<evidence type="ECO:0000256" key="1">
    <source>
        <dbReference type="ARBA" id="ARBA00000085"/>
    </source>
</evidence>
<dbReference type="Proteomes" id="UP000838748">
    <property type="component" value="Unassembled WGS sequence"/>
</dbReference>
<evidence type="ECO:0000256" key="14">
    <source>
        <dbReference type="SAM" id="Phobius"/>
    </source>
</evidence>
<dbReference type="SMART" id="SM00388">
    <property type="entry name" value="HisKA"/>
    <property type="match status" value="1"/>
</dbReference>
<dbReference type="PROSITE" id="PS50885">
    <property type="entry name" value="HAMP"/>
    <property type="match status" value="1"/>
</dbReference>
<evidence type="ECO:0000256" key="11">
    <source>
        <dbReference type="ARBA" id="ARBA00022989"/>
    </source>
</evidence>
<evidence type="ECO:0000259" key="15">
    <source>
        <dbReference type="PROSITE" id="PS50109"/>
    </source>
</evidence>
<comment type="subcellular location">
    <subcellularLocation>
        <location evidence="2">Cell membrane</location>
        <topology evidence="2">Multi-pass membrane protein</topology>
    </subcellularLocation>
</comment>
<dbReference type="InterPro" id="IPR004358">
    <property type="entry name" value="Sig_transdc_His_kin-like_C"/>
</dbReference>
<evidence type="ECO:0000256" key="2">
    <source>
        <dbReference type="ARBA" id="ARBA00004651"/>
    </source>
</evidence>
<dbReference type="InterPro" id="IPR036097">
    <property type="entry name" value="HisK_dim/P_sf"/>
</dbReference>
<feature type="domain" description="Histidine kinase" evidence="15">
    <location>
        <begin position="260"/>
        <end position="476"/>
    </location>
</feature>
<dbReference type="Pfam" id="PF00672">
    <property type="entry name" value="HAMP"/>
    <property type="match status" value="1"/>
</dbReference>
<evidence type="ECO:0000259" key="16">
    <source>
        <dbReference type="PROSITE" id="PS50885"/>
    </source>
</evidence>
<feature type="transmembrane region" description="Helical" evidence="14">
    <location>
        <begin position="180"/>
        <end position="200"/>
    </location>
</feature>
<evidence type="ECO:0000256" key="9">
    <source>
        <dbReference type="ARBA" id="ARBA00022777"/>
    </source>
</evidence>
<dbReference type="SMART" id="SM00387">
    <property type="entry name" value="HATPase_c"/>
    <property type="match status" value="1"/>
</dbReference>
<dbReference type="InterPro" id="IPR003660">
    <property type="entry name" value="HAMP_dom"/>
</dbReference>
<keyword evidence="12" id="KW-0902">Two-component regulatory system</keyword>
<dbReference type="EC" id="2.7.13.3" evidence="3"/>
<evidence type="ECO:0000256" key="4">
    <source>
        <dbReference type="ARBA" id="ARBA00022475"/>
    </source>
</evidence>
<comment type="caution">
    <text evidence="17">The sequence shown here is derived from an EMBL/GenBank/DDBJ whole genome shotgun (WGS) entry which is preliminary data.</text>
</comment>
<dbReference type="InterPro" id="IPR050398">
    <property type="entry name" value="HssS/ArlS-like"/>
</dbReference>
<feature type="domain" description="HAMP" evidence="16">
    <location>
        <begin position="200"/>
        <end position="252"/>
    </location>
</feature>
<keyword evidence="9 17" id="KW-0418">Kinase</keyword>
<sequence length="476" mass="53977">MIRITIFKKFFFSLLLLSAVVMSVMTIQINRSFKHGLQDYLNQNELNKVNQLAKLLAQYYSPDTGWQALKLEPRLWDKLFRQIGEIPPPPPRREEPLRDKPLRTQHGIDPLSFRVALYSDSGKIIEGRPRGERFPERPLQEVQVDILVENKVVGRLSVTQSPVINDELANSFYLQQQSNIYWISFFAAISSFLVAAALLGRFLKPLTSLQDGAKALTSGDYDHQVEVVGNDELADLSEKFNQLAFVLKQQKETREQWISDISHELRTPITVLRAEIEAVEDGIRKPTPEVIHSLHDQVLNLSKLVDDLYQLSLSDTGISQDLSDSVDLKRVINQLLTRYRLRFEEKNIEIVSDLSIKGECIVTSDEKLLNQLFFNLMENSYRYTDAGGTVRVTVTKDSKFFVVAVEDSSPGVPNESLTKLFDRLYRVDKSRSRAFGGSGLGLSICQNIVKAHKGSIIAKHSDLGGLKIEVTFPIQK</sequence>
<reference evidence="17" key="1">
    <citation type="submission" date="2021-11" db="EMBL/GenBank/DDBJ databases">
        <authorList>
            <person name="Rodrigo-Torres L."/>
            <person name="Arahal R. D."/>
            <person name="Lucena T."/>
        </authorList>
    </citation>
    <scope>NUCLEOTIDE SEQUENCE</scope>
    <source>
        <strain evidence="17">CECT 7928</strain>
    </source>
</reference>
<dbReference type="RefSeq" id="WP_237359866.1">
    <property type="nucleotide sequence ID" value="NZ_CAKLDM010000001.1"/>
</dbReference>
<dbReference type="PRINTS" id="PR00344">
    <property type="entry name" value="BCTRLSENSOR"/>
</dbReference>
<evidence type="ECO:0000256" key="12">
    <source>
        <dbReference type="ARBA" id="ARBA00023012"/>
    </source>
</evidence>
<dbReference type="CDD" id="cd00082">
    <property type="entry name" value="HisKA"/>
    <property type="match status" value="1"/>
</dbReference>
<keyword evidence="10" id="KW-0067">ATP-binding</keyword>
<dbReference type="InterPro" id="IPR005467">
    <property type="entry name" value="His_kinase_dom"/>
</dbReference>
<proteinExistence type="predicted"/>
<evidence type="ECO:0000256" key="13">
    <source>
        <dbReference type="ARBA" id="ARBA00023136"/>
    </source>
</evidence>
<dbReference type="SMART" id="SM00304">
    <property type="entry name" value="HAMP"/>
    <property type="match status" value="1"/>
</dbReference>
<evidence type="ECO:0000256" key="10">
    <source>
        <dbReference type="ARBA" id="ARBA00022840"/>
    </source>
</evidence>
<organism evidence="17 18">
    <name type="scientific">Vibrio marisflavi CECT 7928</name>
    <dbReference type="NCBI Taxonomy" id="634439"/>
    <lineage>
        <taxon>Bacteria</taxon>
        <taxon>Pseudomonadati</taxon>
        <taxon>Pseudomonadota</taxon>
        <taxon>Gammaproteobacteria</taxon>
        <taxon>Vibrionales</taxon>
        <taxon>Vibrionaceae</taxon>
        <taxon>Vibrio</taxon>
    </lineage>
</organism>
<dbReference type="SUPFAM" id="SSF158472">
    <property type="entry name" value="HAMP domain-like"/>
    <property type="match status" value="1"/>
</dbReference>